<dbReference type="Proteomes" id="UP001255856">
    <property type="component" value="Unassembled WGS sequence"/>
</dbReference>
<dbReference type="InterPro" id="IPR040974">
    <property type="entry name" value="Fn3_PAP"/>
</dbReference>
<dbReference type="Gene3D" id="2.60.40.380">
    <property type="entry name" value="Purple acid phosphatase-like, N-terminal"/>
    <property type="match status" value="1"/>
</dbReference>
<dbReference type="PANTHER" id="PTHR45778">
    <property type="entry name" value="PURPLE ACID PHOSPHATASE-RELATED"/>
    <property type="match status" value="1"/>
</dbReference>
<dbReference type="Pfam" id="PF00149">
    <property type="entry name" value="Metallophos"/>
    <property type="match status" value="1"/>
</dbReference>
<dbReference type="InterPro" id="IPR008963">
    <property type="entry name" value="Purple_acid_Pase-like_N"/>
</dbReference>
<feature type="region of interest" description="Disordered" evidence="8">
    <location>
        <begin position="659"/>
        <end position="678"/>
    </location>
</feature>
<dbReference type="CDD" id="cd00839">
    <property type="entry name" value="MPP_PAPs"/>
    <property type="match status" value="1"/>
</dbReference>
<evidence type="ECO:0000256" key="5">
    <source>
        <dbReference type="ARBA" id="ARBA00022729"/>
    </source>
</evidence>
<feature type="compositionally biased region" description="Basic and acidic residues" evidence="8">
    <location>
        <begin position="667"/>
        <end position="678"/>
    </location>
</feature>
<evidence type="ECO:0000256" key="3">
    <source>
        <dbReference type="ARBA" id="ARBA00011738"/>
    </source>
</evidence>
<comment type="similarity">
    <text evidence="2 7">Belongs to the metallophosphoesterase superfamily. Purple acid phosphatase family.</text>
</comment>
<feature type="domain" description="Purple acid phosphatase N-terminal" evidence="11">
    <location>
        <begin position="162"/>
        <end position="264"/>
    </location>
</feature>
<evidence type="ECO:0000256" key="4">
    <source>
        <dbReference type="ARBA" id="ARBA00022525"/>
    </source>
</evidence>
<name>A0AAD9IM84_PROWI</name>
<evidence type="ECO:0000256" key="1">
    <source>
        <dbReference type="ARBA" id="ARBA00004613"/>
    </source>
</evidence>
<reference evidence="13" key="1">
    <citation type="submission" date="2021-01" db="EMBL/GenBank/DDBJ databases">
        <authorList>
            <person name="Eckstrom K.M.E."/>
        </authorList>
    </citation>
    <scope>NUCLEOTIDE SEQUENCE</scope>
    <source>
        <strain evidence="13">UVCC 0001</strain>
    </source>
</reference>
<evidence type="ECO:0000256" key="7">
    <source>
        <dbReference type="RuleBase" id="RU361203"/>
    </source>
</evidence>
<dbReference type="PANTHER" id="PTHR45778:SF3">
    <property type="entry name" value="PURPLE ACID PHOSPHATASE"/>
    <property type="match status" value="1"/>
</dbReference>
<keyword evidence="6" id="KW-0325">Glycoprotein</keyword>
<evidence type="ECO:0000259" key="10">
    <source>
        <dbReference type="Pfam" id="PF14008"/>
    </source>
</evidence>
<evidence type="ECO:0000313" key="13">
    <source>
        <dbReference type="EMBL" id="KAK2078817.1"/>
    </source>
</evidence>
<gene>
    <name evidence="13" type="ORF">QBZ16_003657</name>
</gene>
<accession>A0AAD9IM84</accession>
<dbReference type="SUPFAM" id="SSF56300">
    <property type="entry name" value="Metallo-dependent phosphatases"/>
    <property type="match status" value="1"/>
</dbReference>
<comment type="subcellular location">
    <subcellularLocation>
        <location evidence="1">Secreted</location>
    </subcellularLocation>
</comment>
<feature type="chain" id="PRO_5041772651" description="Purple acid phosphatase" evidence="7">
    <location>
        <begin position="28"/>
        <end position="678"/>
    </location>
</feature>
<dbReference type="InterPro" id="IPR004843">
    <property type="entry name" value="Calcineurin-like_PHP"/>
</dbReference>
<dbReference type="AlphaFoldDB" id="A0AAD9IM84"/>
<dbReference type="GO" id="GO:0003993">
    <property type="term" value="F:acid phosphatase activity"/>
    <property type="evidence" value="ECO:0007669"/>
    <property type="project" value="UniProtKB-EC"/>
</dbReference>
<evidence type="ECO:0000256" key="2">
    <source>
        <dbReference type="ARBA" id="ARBA00008723"/>
    </source>
</evidence>
<comment type="catalytic activity">
    <reaction evidence="7">
        <text>a phosphate monoester + H2O = an alcohol + phosphate</text>
        <dbReference type="Rhea" id="RHEA:15017"/>
        <dbReference type="ChEBI" id="CHEBI:15377"/>
        <dbReference type="ChEBI" id="CHEBI:30879"/>
        <dbReference type="ChEBI" id="CHEBI:43474"/>
        <dbReference type="ChEBI" id="CHEBI:67140"/>
        <dbReference type="EC" id="3.1.3.2"/>
    </reaction>
</comment>
<evidence type="ECO:0000256" key="8">
    <source>
        <dbReference type="SAM" id="MobiDB-lite"/>
    </source>
</evidence>
<dbReference type="Pfam" id="PF17808">
    <property type="entry name" value="fn3_PAP"/>
    <property type="match status" value="1"/>
</dbReference>
<dbReference type="GO" id="GO:0005576">
    <property type="term" value="C:extracellular region"/>
    <property type="evidence" value="ECO:0007669"/>
    <property type="project" value="UniProtKB-SubCell"/>
</dbReference>
<keyword evidence="7" id="KW-0378">Hydrolase</keyword>
<dbReference type="InterPro" id="IPR041792">
    <property type="entry name" value="MPP_PAP"/>
</dbReference>
<proteinExistence type="inferred from homology"/>
<comment type="caution">
    <text evidence="13">The sequence shown here is derived from an EMBL/GenBank/DDBJ whole genome shotgun (WGS) entry which is preliminary data.</text>
</comment>
<sequence length="678" mass="75487">MRTAMSRCGAVLLTAVLLCATLPGIAASSPEEFHNYLEKYRTPEMDIELDSHVQLWYNASTFNRSGEWVEVSFAGVAHPHRMDIVALFAPADAYERGSAPVKYEFADQSPEYLGTGSGRLRFRLVNLRQDMRFVMVRHPYTRPVVFAKGPELWNADPNELTGIHLMPGHRPVDMLVQWTSKNGTLPFVRFGYRPDKLIFSIPATTETYTRAQLCGAPANAEGWIDPGQLHTAVLSGLTPETRYYYAVGTGLGTRLERLSEVHSFLSHPGVGPDLSVSVLAVADQGVGEPDGARAAMEYQPALRVARSMEADFQRGHPGLDGAKPRGYRMVLHNGDISYARGYGALWDTFLFQQRELMTRVPVVTSIANHERDWPGQAFYFTSADSGGECGVPYYARFPMPRPNLAPDQAFYSFDFGPAHVAVMSTEHDYTPGSDQHLWLSGDLAAVDRSRTPWLILMGHRPMYIDANDFDYPGGKQTTAIEMRTALEVLLRLHRVDLVLTGHHHSYQRTCAVHLNRCVRPHAQEHRSTHGTVHVTFGHGGADLTANGFDRTPRWIKFEDFSTHGHVRLHMNGSHLHLQAIESEQGAVFDEVMLSTSTSQDDNIADNYDDYDLVEMAPALRGGQTVWVEDGAADQTVTVDSATLLPQDAMQDPLARFSAQESALKTSHRVERPLLRDSA</sequence>
<dbReference type="Pfam" id="PF14008">
    <property type="entry name" value="Metallophos_C"/>
    <property type="match status" value="1"/>
</dbReference>
<organism evidence="13 14">
    <name type="scientific">Prototheca wickerhamii</name>
    <dbReference type="NCBI Taxonomy" id="3111"/>
    <lineage>
        <taxon>Eukaryota</taxon>
        <taxon>Viridiplantae</taxon>
        <taxon>Chlorophyta</taxon>
        <taxon>core chlorophytes</taxon>
        <taxon>Trebouxiophyceae</taxon>
        <taxon>Chlorellales</taxon>
        <taxon>Chlorellaceae</taxon>
        <taxon>Prototheca</taxon>
    </lineage>
</organism>
<evidence type="ECO:0000259" key="9">
    <source>
        <dbReference type="Pfam" id="PF00149"/>
    </source>
</evidence>
<dbReference type="InterPro" id="IPR029052">
    <property type="entry name" value="Metallo-depent_PP-like"/>
</dbReference>
<keyword evidence="14" id="KW-1185">Reference proteome</keyword>
<feature type="domain" description="Purple acid phosphatase Fn3-like" evidence="12">
    <location>
        <begin position="65"/>
        <end position="149"/>
    </location>
</feature>
<dbReference type="GO" id="GO:0046872">
    <property type="term" value="F:metal ion binding"/>
    <property type="evidence" value="ECO:0007669"/>
    <property type="project" value="InterPro"/>
</dbReference>
<feature type="signal peptide" evidence="7">
    <location>
        <begin position="1"/>
        <end position="27"/>
    </location>
</feature>
<feature type="domain" description="Calcineurin-like phosphoesterase" evidence="9">
    <location>
        <begin position="324"/>
        <end position="506"/>
    </location>
</feature>
<dbReference type="EC" id="3.1.3.2" evidence="7"/>
<evidence type="ECO:0000259" key="12">
    <source>
        <dbReference type="Pfam" id="PF17808"/>
    </source>
</evidence>
<evidence type="ECO:0000313" key="14">
    <source>
        <dbReference type="Proteomes" id="UP001255856"/>
    </source>
</evidence>
<evidence type="ECO:0000259" key="11">
    <source>
        <dbReference type="Pfam" id="PF16656"/>
    </source>
</evidence>
<feature type="domain" description="Purple acid phosphatase C-terminal" evidence="10">
    <location>
        <begin position="530"/>
        <end position="590"/>
    </location>
</feature>
<dbReference type="Pfam" id="PF16656">
    <property type="entry name" value="Pur_ac_phosph_N"/>
    <property type="match status" value="1"/>
</dbReference>
<dbReference type="InterPro" id="IPR015914">
    <property type="entry name" value="PAPs_N"/>
</dbReference>
<keyword evidence="4" id="KW-0964">Secreted</keyword>
<evidence type="ECO:0000256" key="6">
    <source>
        <dbReference type="ARBA" id="ARBA00023180"/>
    </source>
</evidence>
<protein>
    <recommendedName>
        <fullName evidence="7">Purple acid phosphatase</fullName>
        <ecNumber evidence="7">3.1.3.2</ecNumber>
    </recommendedName>
</protein>
<dbReference type="InterPro" id="IPR025733">
    <property type="entry name" value="PAPs_C"/>
</dbReference>
<dbReference type="EMBL" id="JASFZW010000004">
    <property type="protein sequence ID" value="KAK2078817.1"/>
    <property type="molecule type" value="Genomic_DNA"/>
</dbReference>
<dbReference type="Gene3D" id="3.60.21.10">
    <property type="match status" value="1"/>
</dbReference>
<dbReference type="SUPFAM" id="SSF49363">
    <property type="entry name" value="Purple acid phosphatase, N-terminal domain"/>
    <property type="match status" value="1"/>
</dbReference>
<keyword evidence="5 7" id="KW-0732">Signal</keyword>
<comment type="subunit">
    <text evidence="3">Homodimer.</text>
</comment>